<feature type="transmembrane region" description="Helical" evidence="1">
    <location>
        <begin position="12"/>
        <end position="31"/>
    </location>
</feature>
<keyword evidence="1" id="KW-0812">Transmembrane</keyword>
<feature type="transmembrane region" description="Helical" evidence="1">
    <location>
        <begin position="266"/>
        <end position="282"/>
    </location>
</feature>
<evidence type="ECO:0008006" key="4">
    <source>
        <dbReference type="Google" id="ProtNLM"/>
    </source>
</evidence>
<feature type="transmembrane region" description="Helical" evidence="1">
    <location>
        <begin position="80"/>
        <end position="99"/>
    </location>
</feature>
<evidence type="ECO:0000313" key="3">
    <source>
        <dbReference type="Proteomes" id="UP000659698"/>
    </source>
</evidence>
<sequence length="526" mass="61906">MKSSLRLSDNSFALVFTLVYALLLAYLLPFHELWVDETEPWLLALYSDSYSDLLYNKRFEGHPNLWYSLLFVITRFTDNLQALKITHFFFSVGFVFVFLRHAPFHRIIRLLFCFGYYGLFEYGMISRLYAPELFTLFMICAFYPKRFSHWYLYILLLVLNAQTHLFGLYFSGIMGLFLFSEKFRLWDNIPYHQNISSRKLVFGISLWILGCGFSFWSITHTLGFAHPHLWDPYKFQQACTRIWQAFFPVPEFTFDFWNTSFLRTKYEIPLSLLLSVLIFVLFKPKKLFAALTLLFIALFYFFAFRFELSLRHHAHFFLFTVALFWVATHYIPFTSSLNLKSGPSFNWQTRALHYLLLGATFTQFLAGLYAVSMDYKHSFYPGKESASFLQKYYPNYFLATTQEFTSSTTGAYLGKPIYNLYRGGYTTFYELDPSIDNKLTPYQHLQWARTLAQETQKSIILISARKIAIEHFPFRVKHLKSFDRNQIVALPQSLSIYLYQVDPQPLPTSYFVAGTPVELASTVHLP</sequence>
<keyword evidence="1" id="KW-0472">Membrane</keyword>
<keyword evidence="3" id="KW-1185">Reference proteome</keyword>
<feature type="transmembrane region" description="Helical" evidence="1">
    <location>
        <begin position="351"/>
        <end position="371"/>
    </location>
</feature>
<dbReference type="EMBL" id="JACOAF010000004">
    <property type="protein sequence ID" value="MBC3538495.1"/>
    <property type="molecule type" value="Genomic_DNA"/>
</dbReference>
<reference evidence="2 3" key="1">
    <citation type="journal article" date="2019" name="Int. J. Syst. Evol. Microbiol.">
        <title>Rufibacter sediminis sp. nov., isolated from freshwater lake sediment.</title>
        <authorList>
            <person name="Qu J.H."/>
            <person name="Zhang L.J."/>
            <person name="Fu Y.H."/>
            <person name="Li H.F."/>
        </authorList>
    </citation>
    <scope>NUCLEOTIDE SEQUENCE [LARGE SCALE GENOMIC DNA]</scope>
    <source>
        <strain evidence="2 3">H-1</strain>
    </source>
</reference>
<evidence type="ECO:0000313" key="2">
    <source>
        <dbReference type="EMBL" id="MBC3538495.1"/>
    </source>
</evidence>
<feature type="transmembrane region" description="Helical" evidence="1">
    <location>
        <begin position="287"/>
        <end position="304"/>
    </location>
</feature>
<dbReference type="RefSeq" id="WP_186632244.1">
    <property type="nucleotide sequence ID" value="NZ_JACOAF010000004.1"/>
</dbReference>
<feature type="transmembrane region" description="Helical" evidence="1">
    <location>
        <begin position="200"/>
        <end position="218"/>
    </location>
</feature>
<evidence type="ECO:0000256" key="1">
    <source>
        <dbReference type="SAM" id="Phobius"/>
    </source>
</evidence>
<name>A0ABR6VMV6_9BACT</name>
<organism evidence="2 3">
    <name type="scientific">Rufibacter sediminis</name>
    <dbReference type="NCBI Taxonomy" id="2762756"/>
    <lineage>
        <taxon>Bacteria</taxon>
        <taxon>Pseudomonadati</taxon>
        <taxon>Bacteroidota</taxon>
        <taxon>Cytophagia</taxon>
        <taxon>Cytophagales</taxon>
        <taxon>Hymenobacteraceae</taxon>
        <taxon>Rufibacter</taxon>
    </lineage>
</organism>
<protein>
    <recommendedName>
        <fullName evidence="4">Glycosyltransferase RgtA/B/C/D-like domain-containing protein</fullName>
    </recommendedName>
</protein>
<feature type="transmembrane region" description="Helical" evidence="1">
    <location>
        <begin position="150"/>
        <end position="179"/>
    </location>
</feature>
<proteinExistence type="predicted"/>
<accession>A0ABR6VMV6</accession>
<comment type="caution">
    <text evidence="2">The sequence shown here is derived from an EMBL/GenBank/DDBJ whole genome shotgun (WGS) entry which is preliminary data.</text>
</comment>
<gene>
    <name evidence="2" type="ORF">H7U12_02305</name>
</gene>
<feature type="transmembrane region" description="Helical" evidence="1">
    <location>
        <begin position="316"/>
        <end position="339"/>
    </location>
</feature>
<feature type="transmembrane region" description="Helical" evidence="1">
    <location>
        <begin position="111"/>
        <end position="130"/>
    </location>
</feature>
<dbReference type="Proteomes" id="UP000659698">
    <property type="component" value="Unassembled WGS sequence"/>
</dbReference>
<keyword evidence="1" id="KW-1133">Transmembrane helix</keyword>